<sequence>MNIEDRIARRQRTGDRNRFVLDEQQLSPIWHPEEPIGRGPLIERLLDHFDPVFDGRAPPNGYLHGPGGTGKSAVTVALAQRLSASLSPPRDAVFTTTRGGSAPDVSFVRVDLRADDSAFEFAHAVLDALVAESVPRRGVGTDELHERLERCVRGAGPVVVVADHVGEPETVDVATVADRLDGVDGAFAWLAIGRAEPEEVGVPADADVIDVDPYSRAALTDVLAARADAGLGQGALAHSAIRRLAEWAEGDAGVALSALLGAVESASEDGDPAVDDADVEAGMAAVPWPCVPLGRVFALPDNRVRTLACLVDLPPDERAPVGECAVRIADRLDLTAATVERFLYELAETGVVERVRVDDAGVRVAPEPGRSAVPHARVRAAGPAPNRAGVRVSAPSGISLRSLPSNR</sequence>
<gene>
    <name evidence="3" type="ORF">ACFQFD_08950</name>
</gene>
<dbReference type="GO" id="GO:0006260">
    <property type="term" value="P:DNA replication"/>
    <property type="evidence" value="ECO:0007669"/>
    <property type="project" value="UniProtKB-KW"/>
</dbReference>
<dbReference type="InterPro" id="IPR027417">
    <property type="entry name" value="P-loop_NTPase"/>
</dbReference>
<feature type="domain" description="Orc1-like AAA ATPase" evidence="2">
    <location>
        <begin position="35"/>
        <end position="167"/>
    </location>
</feature>
<accession>A0ABD5TF08</accession>
<organism evidence="3 4">
    <name type="scientific">Halobaculum halobium</name>
    <dbReference type="NCBI Taxonomy" id="3032281"/>
    <lineage>
        <taxon>Archaea</taxon>
        <taxon>Methanobacteriati</taxon>
        <taxon>Methanobacteriota</taxon>
        <taxon>Stenosarchaea group</taxon>
        <taxon>Halobacteria</taxon>
        <taxon>Halobacteriales</taxon>
        <taxon>Haloferacaceae</taxon>
        <taxon>Halobaculum</taxon>
    </lineage>
</organism>
<proteinExistence type="predicted"/>
<dbReference type="EMBL" id="JBHSWX010000012">
    <property type="protein sequence ID" value="MFC6786103.1"/>
    <property type="molecule type" value="Genomic_DNA"/>
</dbReference>
<evidence type="ECO:0000313" key="3">
    <source>
        <dbReference type="EMBL" id="MFC6786103.1"/>
    </source>
</evidence>
<comment type="caution">
    <text evidence="3">The sequence shown here is derived from an EMBL/GenBank/DDBJ whole genome shotgun (WGS) entry which is preliminary data.</text>
</comment>
<name>A0ABD5TF08_9EURY</name>
<protein>
    <submittedName>
        <fullName evidence="3">Cdc6/Cdc18 family protein</fullName>
    </submittedName>
</protein>
<dbReference type="InterPro" id="IPR041664">
    <property type="entry name" value="AAA_16"/>
</dbReference>
<dbReference type="GO" id="GO:0005524">
    <property type="term" value="F:ATP binding"/>
    <property type="evidence" value="ECO:0007669"/>
    <property type="project" value="UniProtKB-KW"/>
</dbReference>
<evidence type="ECO:0000256" key="1">
    <source>
        <dbReference type="SAM" id="MobiDB-lite"/>
    </source>
</evidence>
<dbReference type="Proteomes" id="UP001596443">
    <property type="component" value="Unassembled WGS sequence"/>
</dbReference>
<dbReference type="RefSeq" id="WP_284062916.1">
    <property type="nucleotide sequence ID" value="NZ_CP126158.1"/>
</dbReference>
<dbReference type="Gene3D" id="3.40.50.300">
    <property type="entry name" value="P-loop containing nucleotide triphosphate hydrolases"/>
    <property type="match status" value="1"/>
</dbReference>
<keyword evidence="4" id="KW-1185">Reference proteome</keyword>
<dbReference type="SUPFAM" id="SSF52540">
    <property type="entry name" value="P-loop containing nucleoside triphosphate hydrolases"/>
    <property type="match status" value="1"/>
</dbReference>
<evidence type="ECO:0000259" key="2">
    <source>
        <dbReference type="Pfam" id="PF13191"/>
    </source>
</evidence>
<dbReference type="AlphaFoldDB" id="A0ABD5TF08"/>
<dbReference type="Pfam" id="PF13191">
    <property type="entry name" value="AAA_16"/>
    <property type="match status" value="1"/>
</dbReference>
<reference evidence="3 4" key="1">
    <citation type="journal article" date="2019" name="Int. J. Syst. Evol. Microbiol.">
        <title>The Global Catalogue of Microorganisms (GCM) 10K type strain sequencing project: providing services to taxonomists for standard genome sequencing and annotation.</title>
        <authorList>
            <consortium name="The Broad Institute Genomics Platform"/>
            <consortium name="The Broad Institute Genome Sequencing Center for Infectious Disease"/>
            <person name="Wu L."/>
            <person name="Ma J."/>
        </authorList>
    </citation>
    <scope>NUCLEOTIDE SEQUENCE [LARGE SCALE GENOMIC DNA]</scope>
    <source>
        <strain evidence="3 4">SYNS20</strain>
    </source>
</reference>
<dbReference type="Gene3D" id="1.10.8.60">
    <property type="match status" value="1"/>
</dbReference>
<dbReference type="GeneID" id="81209171"/>
<evidence type="ECO:0000313" key="4">
    <source>
        <dbReference type="Proteomes" id="UP001596443"/>
    </source>
</evidence>
<feature type="region of interest" description="Disordered" evidence="1">
    <location>
        <begin position="379"/>
        <end position="407"/>
    </location>
</feature>